<comment type="caution">
    <text evidence="6">The sequence shown here is derived from an EMBL/GenBank/DDBJ whole genome shotgun (WGS) entry which is preliminary data.</text>
</comment>
<name>X0VR66_9ZZZZ</name>
<dbReference type="GO" id="GO:0015377">
    <property type="term" value="F:chloride:monoatomic cation symporter activity"/>
    <property type="evidence" value="ECO:0007669"/>
    <property type="project" value="InterPro"/>
</dbReference>
<dbReference type="InterPro" id="IPR018491">
    <property type="entry name" value="SLC12_C"/>
</dbReference>
<dbReference type="GO" id="GO:0016020">
    <property type="term" value="C:membrane"/>
    <property type="evidence" value="ECO:0007669"/>
    <property type="project" value="UniProtKB-SubCell"/>
</dbReference>
<organism evidence="6">
    <name type="scientific">marine sediment metagenome</name>
    <dbReference type="NCBI Taxonomy" id="412755"/>
    <lineage>
        <taxon>unclassified sequences</taxon>
        <taxon>metagenomes</taxon>
        <taxon>ecological metagenomes</taxon>
    </lineage>
</organism>
<dbReference type="PANTHER" id="PTHR11827">
    <property type="entry name" value="SOLUTE CARRIER FAMILY 12, CATION COTRANSPORTERS"/>
    <property type="match status" value="1"/>
</dbReference>
<dbReference type="Pfam" id="PF03522">
    <property type="entry name" value="SLC12"/>
    <property type="match status" value="2"/>
</dbReference>
<comment type="subcellular location">
    <subcellularLocation>
        <location evidence="1">Membrane</location>
        <topology evidence="1">Multi-pass membrane protein</topology>
    </subcellularLocation>
</comment>
<accession>X0VR66</accession>
<evidence type="ECO:0000256" key="1">
    <source>
        <dbReference type="ARBA" id="ARBA00004141"/>
    </source>
</evidence>
<keyword evidence="2" id="KW-0812">Transmembrane</keyword>
<protein>
    <recommendedName>
        <fullName evidence="5">SLC12A transporter C-terminal domain-containing protein</fullName>
    </recommendedName>
</protein>
<reference evidence="6" key="1">
    <citation type="journal article" date="2014" name="Front. Microbiol.">
        <title>High frequency of phylogenetically diverse reductive dehalogenase-homologous genes in deep subseafloor sedimentary metagenomes.</title>
        <authorList>
            <person name="Kawai M."/>
            <person name="Futagami T."/>
            <person name="Toyoda A."/>
            <person name="Takaki Y."/>
            <person name="Nishi S."/>
            <person name="Hori S."/>
            <person name="Arai W."/>
            <person name="Tsubouchi T."/>
            <person name="Morono Y."/>
            <person name="Uchiyama I."/>
            <person name="Ito T."/>
            <person name="Fujiyama A."/>
            <person name="Inagaki F."/>
            <person name="Takami H."/>
        </authorList>
    </citation>
    <scope>NUCLEOTIDE SEQUENCE</scope>
    <source>
        <strain evidence="6">Expedition CK06-06</strain>
    </source>
</reference>
<dbReference type="AlphaFoldDB" id="X0VR66"/>
<feature type="domain" description="SLC12A transporter C-terminal" evidence="5">
    <location>
        <begin position="6"/>
        <end position="116"/>
    </location>
</feature>
<feature type="domain" description="SLC12A transporter C-terminal" evidence="5">
    <location>
        <begin position="117"/>
        <end position="197"/>
    </location>
</feature>
<dbReference type="EMBL" id="BARS01023727">
    <property type="protein sequence ID" value="GAG13642.1"/>
    <property type="molecule type" value="Genomic_DNA"/>
</dbReference>
<dbReference type="InterPro" id="IPR004842">
    <property type="entry name" value="SLC12A_fam"/>
</dbReference>
<keyword evidence="3" id="KW-1133">Transmembrane helix</keyword>
<gene>
    <name evidence="6" type="ORF">S01H1_37762</name>
</gene>
<evidence type="ECO:0000256" key="4">
    <source>
        <dbReference type="ARBA" id="ARBA00023136"/>
    </source>
</evidence>
<dbReference type="PANTHER" id="PTHR11827:SF72">
    <property type="entry name" value="GH08340P"/>
    <property type="match status" value="1"/>
</dbReference>
<sequence>NWLECQKGLLIIADIITSAPEKVLEMREAFEIQVREYLSEHNIHGLAEVVVASDFESGFTTLIQAAGIGRLKPNTVCLGWSEDARKFTQYAAGIRHAIQLANDVLVVRAKYDIDMAKKKKQIDVWWRGMENGNLMIIYAYLLTQNEGWRRARIRILRIVREEADARAAQKSLEKLLVEARVKAEVKVICSQEKPPHVIQQESMDADLVFLGMESPPMGWEETFMEKMGGFLKGLPNTILVKSSGRANLTV</sequence>
<dbReference type="Gene3D" id="3.40.50.12370">
    <property type="match status" value="1"/>
</dbReference>
<feature type="non-terminal residue" evidence="6">
    <location>
        <position position="1"/>
    </location>
</feature>
<evidence type="ECO:0000256" key="2">
    <source>
        <dbReference type="ARBA" id="ARBA00022692"/>
    </source>
</evidence>
<keyword evidence="4" id="KW-0472">Membrane</keyword>
<proteinExistence type="predicted"/>
<evidence type="ECO:0000256" key="3">
    <source>
        <dbReference type="ARBA" id="ARBA00022989"/>
    </source>
</evidence>
<evidence type="ECO:0000259" key="5">
    <source>
        <dbReference type="Pfam" id="PF03522"/>
    </source>
</evidence>
<evidence type="ECO:0000313" key="6">
    <source>
        <dbReference type="EMBL" id="GAG13642.1"/>
    </source>
</evidence>